<protein>
    <submittedName>
        <fullName evidence="2">Uncharacterized protein</fullName>
    </submittedName>
</protein>
<dbReference type="EMBL" id="JACVVK020000024">
    <property type="protein sequence ID" value="KAK7502837.1"/>
    <property type="molecule type" value="Genomic_DNA"/>
</dbReference>
<evidence type="ECO:0000313" key="2">
    <source>
        <dbReference type="EMBL" id="KAK7502837.1"/>
    </source>
</evidence>
<proteinExistence type="predicted"/>
<feature type="compositionally biased region" description="Polar residues" evidence="1">
    <location>
        <begin position="134"/>
        <end position="150"/>
    </location>
</feature>
<feature type="region of interest" description="Disordered" evidence="1">
    <location>
        <begin position="128"/>
        <end position="150"/>
    </location>
</feature>
<organism evidence="2 3">
    <name type="scientific">Batillaria attramentaria</name>
    <dbReference type="NCBI Taxonomy" id="370345"/>
    <lineage>
        <taxon>Eukaryota</taxon>
        <taxon>Metazoa</taxon>
        <taxon>Spiralia</taxon>
        <taxon>Lophotrochozoa</taxon>
        <taxon>Mollusca</taxon>
        <taxon>Gastropoda</taxon>
        <taxon>Caenogastropoda</taxon>
        <taxon>Sorbeoconcha</taxon>
        <taxon>Cerithioidea</taxon>
        <taxon>Batillariidae</taxon>
        <taxon>Batillaria</taxon>
    </lineage>
</organism>
<evidence type="ECO:0000313" key="3">
    <source>
        <dbReference type="Proteomes" id="UP001519460"/>
    </source>
</evidence>
<name>A0ABD0LU67_9CAEN</name>
<dbReference type="Proteomes" id="UP001519460">
    <property type="component" value="Unassembled WGS sequence"/>
</dbReference>
<gene>
    <name evidence="2" type="ORF">BaRGS_00006087</name>
</gene>
<dbReference type="AlphaFoldDB" id="A0ABD0LU67"/>
<evidence type="ECO:0000256" key="1">
    <source>
        <dbReference type="SAM" id="MobiDB-lite"/>
    </source>
</evidence>
<accession>A0ABD0LU67</accession>
<comment type="caution">
    <text evidence="2">The sequence shown here is derived from an EMBL/GenBank/DDBJ whole genome shotgun (WGS) entry which is preliminary data.</text>
</comment>
<sequence>MQIGSTRDCITRHTNSAGRYGIVKTRQVAGYKQVSHELVEFPIKANAMRGREVRRMILTHDVMLVSTSQLGRRRLPNQTAKMVTWLTHIHPTFVEQFLGSSLFMTCGRRPGLPTVSPWKSDSREARRNLKFTKRNLSPSDTRSAGTTVGD</sequence>
<reference evidence="2 3" key="1">
    <citation type="journal article" date="2023" name="Sci. Data">
        <title>Genome assembly of the Korean intertidal mud-creeper Batillaria attramentaria.</title>
        <authorList>
            <person name="Patra A.K."/>
            <person name="Ho P.T."/>
            <person name="Jun S."/>
            <person name="Lee S.J."/>
            <person name="Kim Y."/>
            <person name="Won Y.J."/>
        </authorList>
    </citation>
    <scope>NUCLEOTIDE SEQUENCE [LARGE SCALE GENOMIC DNA]</scope>
    <source>
        <strain evidence="2">Wonlab-2016</strain>
    </source>
</reference>
<keyword evidence="3" id="KW-1185">Reference proteome</keyword>